<reference evidence="9" key="2">
    <citation type="submission" date="2020-09" db="EMBL/GenBank/DDBJ databases">
        <authorList>
            <person name="Sun Q."/>
            <person name="Ohkuma M."/>
        </authorList>
    </citation>
    <scope>NUCLEOTIDE SEQUENCE</scope>
    <source>
        <strain evidence="9">JCM 3313</strain>
    </source>
</reference>
<evidence type="ECO:0000256" key="2">
    <source>
        <dbReference type="ARBA" id="ARBA00022448"/>
    </source>
</evidence>
<dbReference type="Proteomes" id="UP000639606">
    <property type="component" value="Unassembled WGS sequence"/>
</dbReference>
<feature type="transmembrane region" description="Helical" evidence="7">
    <location>
        <begin position="155"/>
        <end position="174"/>
    </location>
</feature>
<gene>
    <name evidence="9" type="ORF">GCM10010185_25930</name>
</gene>
<dbReference type="PANTHER" id="PTHR23517">
    <property type="entry name" value="RESISTANCE PROTEIN MDTM, PUTATIVE-RELATED-RELATED"/>
    <property type="match status" value="1"/>
</dbReference>
<evidence type="ECO:0000256" key="1">
    <source>
        <dbReference type="ARBA" id="ARBA00004651"/>
    </source>
</evidence>
<keyword evidence="6 7" id="KW-0472">Membrane</keyword>
<dbReference type="SUPFAM" id="SSF103473">
    <property type="entry name" value="MFS general substrate transporter"/>
    <property type="match status" value="1"/>
</dbReference>
<reference evidence="9" key="1">
    <citation type="journal article" date="2014" name="Int. J. Syst. Evol. Microbiol.">
        <title>Complete genome sequence of Corynebacterium casei LMG S-19264T (=DSM 44701T), isolated from a smear-ripened cheese.</title>
        <authorList>
            <consortium name="US DOE Joint Genome Institute (JGI-PGF)"/>
            <person name="Walter F."/>
            <person name="Albersmeier A."/>
            <person name="Kalinowski J."/>
            <person name="Ruckert C."/>
        </authorList>
    </citation>
    <scope>NUCLEOTIDE SEQUENCE</scope>
    <source>
        <strain evidence="9">JCM 3313</strain>
    </source>
</reference>
<evidence type="ECO:0000259" key="8">
    <source>
        <dbReference type="PROSITE" id="PS50850"/>
    </source>
</evidence>
<evidence type="ECO:0000256" key="3">
    <source>
        <dbReference type="ARBA" id="ARBA00022475"/>
    </source>
</evidence>
<dbReference type="AlphaFoldDB" id="A0A918AL29"/>
<feature type="transmembrane region" description="Helical" evidence="7">
    <location>
        <begin position="85"/>
        <end position="111"/>
    </location>
</feature>
<dbReference type="GO" id="GO:0005886">
    <property type="term" value="C:plasma membrane"/>
    <property type="evidence" value="ECO:0007669"/>
    <property type="project" value="UniProtKB-SubCell"/>
</dbReference>
<dbReference type="InterPro" id="IPR036259">
    <property type="entry name" value="MFS_trans_sf"/>
</dbReference>
<dbReference type="Gene3D" id="1.20.1250.20">
    <property type="entry name" value="MFS general substrate transporter like domains"/>
    <property type="match status" value="1"/>
</dbReference>
<dbReference type="GO" id="GO:0022857">
    <property type="term" value="F:transmembrane transporter activity"/>
    <property type="evidence" value="ECO:0007669"/>
    <property type="project" value="InterPro"/>
</dbReference>
<dbReference type="Pfam" id="PF00083">
    <property type="entry name" value="Sugar_tr"/>
    <property type="match status" value="1"/>
</dbReference>
<keyword evidence="4 7" id="KW-0812">Transmembrane</keyword>
<evidence type="ECO:0000313" key="10">
    <source>
        <dbReference type="Proteomes" id="UP000639606"/>
    </source>
</evidence>
<proteinExistence type="predicted"/>
<feature type="transmembrane region" description="Helical" evidence="7">
    <location>
        <begin position="62"/>
        <end position="79"/>
    </location>
</feature>
<evidence type="ECO:0000313" key="9">
    <source>
        <dbReference type="EMBL" id="GGP52630.1"/>
    </source>
</evidence>
<comment type="caution">
    <text evidence="9">The sequence shown here is derived from an EMBL/GenBank/DDBJ whole genome shotgun (WGS) entry which is preliminary data.</text>
</comment>
<evidence type="ECO:0000256" key="5">
    <source>
        <dbReference type="ARBA" id="ARBA00022989"/>
    </source>
</evidence>
<feature type="transmembrane region" description="Helical" evidence="7">
    <location>
        <begin position="30"/>
        <end position="50"/>
    </location>
</feature>
<comment type="subcellular location">
    <subcellularLocation>
        <location evidence="1">Cell membrane</location>
        <topology evidence="1">Multi-pass membrane protein</topology>
    </subcellularLocation>
</comment>
<feature type="domain" description="Major facilitator superfamily (MFS) profile" evidence="8">
    <location>
        <begin position="190"/>
        <end position="380"/>
    </location>
</feature>
<dbReference type="InterPro" id="IPR020846">
    <property type="entry name" value="MFS_dom"/>
</dbReference>
<dbReference type="InterPro" id="IPR005828">
    <property type="entry name" value="MFS_sugar_transport-like"/>
</dbReference>
<dbReference type="EMBL" id="BMRG01000004">
    <property type="protein sequence ID" value="GGP52630.1"/>
    <property type="molecule type" value="Genomic_DNA"/>
</dbReference>
<organism evidence="9 10">
    <name type="scientific">Saccharothrix coeruleofusca</name>
    <dbReference type="NCBI Taxonomy" id="33919"/>
    <lineage>
        <taxon>Bacteria</taxon>
        <taxon>Bacillati</taxon>
        <taxon>Actinomycetota</taxon>
        <taxon>Actinomycetes</taxon>
        <taxon>Pseudonocardiales</taxon>
        <taxon>Pseudonocardiaceae</taxon>
        <taxon>Saccharothrix</taxon>
    </lineage>
</organism>
<feature type="transmembrane region" description="Helical" evidence="7">
    <location>
        <begin position="202"/>
        <end position="223"/>
    </location>
</feature>
<dbReference type="Pfam" id="PF07690">
    <property type="entry name" value="MFS_1"/>
    <property type="match status" value="1"/>
</dbReference>
<protein>
    <recommendedName>
        <fullName evidence="8">Major facilitator superfamily (MFS) profile domain-containing protein</fullName>
    </recommendedName>
</protein>
<feature type="transmembrane region" description="Helical" evidence="7">
    <location>
        <begin position="264"/>
        <end position="281"/>
    </location>
</feature>
<name>A0A918AL29_9PSEU</name>
<evidence type="ECO:0000256" key="6">
    <source>
        <dbReference type="ARBA" id="ARBA00023136"/>
    </source>
</evidence>
<dbReference type="PROSITE" id="PS50850">
    <property type="entry name" value="MFS"/>
    <property type="match status" value="1"/>
</dbReference>
<keyword evidence="10" id="KW-1185">Reference proteome</keyword>
<dbReference type="InterPro" id="IPR011701">
    <property type="entry name" value="MFS"/>
</dbReference>
<feature type="transmembrane region" description="Helical" evidence="7">
    <location>
        <begin position="332"/>
        <end position="363"/>
    </location>
</feature>
<keyword evidence="3" id="KW-1003">Cell membrane</keyword>
<feature type="transmembrane region" description="Helical" evidence="7">
    <location>
        <begin position="123"/>
        <end position="143"/>
    </location>
</feature>
<keyword evidence="5 7" id="KW-1133">Transmembrane helix</keyword>
<dbReference type="InterPro" id="IPR050171">
    <property type="entry name" value="MFS_Transporters"/>
</dbReference>
<accession>A0A918AL29</accession>
<keyword evidence="2" id="KW-0813">Transport</keyword>
<sequence length="380" mass="38227">MFAHSALTQVVIFLLRPTASYRALELDVPATWLGALSAAFAFVPLVVALPAGHWADRFGERWTLVAGAALMTVACLGFLPSNGGVAGLFAASALLGTGHLFAMVGQQALVANSSAPGRFDAAFGYYTFSASLGQLVGPLLIPVLGGSRAIPDTRAIFVGGAVLSGVLLLGSLFVRRTPARGGRTAESGGWAALLRLPGLPRALLTSCVVLASVDISLVYLPALGAERHLAASAVGVLLGLRAAASMTSRLFLGRLTPLVGRKRLLIVSTALGAAGLGVAALPVPLWALAVAVVVAGLGLGVGQPLTMSWLAESAPPGMRGRAMSLRLTGNRAGQVVLPGVVGLVAGGLGAAGVLAVTAAALAWTGFGARKLSVDPPGATT</sequence>
<evidence type="ECO:0000256" key="4">
    <source>
        <dbReference type="ARBA" id="ARBA00022692"/>
    </source>
</evidence>
<feature type="transmembrane region" description="Helical" evidence="7">
    <location>
        <begin position="287"/>
        <end position="311"/>
    </location>
</feature>
<evidence type="ECO:0000256" key="7">
    <source>
        <dbReference type="SAM" id="Phobius"/>
    </source>
</evidence>
<feature type="transmembrane region" description="Helical" evidence="7">
    <location>
        <begin position="229"/>
        <end position="252"/>
    </location>
</feature>